<proteinExistence type="predicted"/>
<evidence type="ECO:0000313" key="1">
    <source>
        <dbReference type="EMBL" id="MBW3093111.1"/>
    </source>
</evidence>
<comment type="caution">
    <text evidence="1">The sequence shown here is derived from an EMBL/GenBank/DDBJ whole genome shotgun (WGS) entry which is preliminary data.</text>
</comment>
<organism evidence="1 2">
    <name type="scientific">Bifidobacterium miconis</name>
    <dbReference type="NCBI Taxonomy" id="2834435"/>
    <lineage>
        <taxon>Bacteria</taxon>
        <taxon>Bacillati</taxon>
        <taxon>Actinomycetota</taxon>
        <taxon>Actinomycetes</taxon>
        <taxon>Bifidobacteriales</taxon>
        <taxon>Bifidobacteriaceae</taxon>
        <taxon>Bifidobacterium</taxon>
    </lineage>
</organism>
<dbReference type="EMBL" id="JAHBBH010000027">
    <property type="protein sequence ID" value="MBW3093111.1"/>
    <property type="molecule type" value="Genomic_DNA"/>
</dbReference>
<evidence type="ECO:0000313" key="2">
    <source>
        <dbReference type="Proteomes" id="UP000700815"/>
    </source>
</evidence>
<sequence>MATTNDATNVTLGKFKIGGYIYWAPRGTALPTDSTTALPAAYKLVGYLNEDGLTISTDTDTTEVKDANGTTVLKAISSYAESYQFVLIETMNVEAAKLRYGSDNVTGQDKSMTIKHAMPSDEDFVLVFELARTGGVLGRIVVGVATRSEFGDRQEHAGDAVTYDVTVAANDMDGTGVTAIEYIGMPAPATGGK</sequence>
<evidence type="ECO:0008006" key="3">
    <source>
        <dbReference type="Google" id="ProtNLM"/>
    </source>
</evidence>
<dbReference type="InterPro" id="IPR058154">
    <property type="entry name" value="Bxb1_TTP-like"/>
</dbReference>
<dbReference type="RefSeq" id="WP_219059131.1">
    <property type="nucleotide sequence ID" value="NZ_JAHBBH010000027.1"/>
</dbReference>
<gene>
    <name evidence="1" type="ORF">KIH79_09305</name>
</gene>
<protein>
    <recommendedName>
        <fullName evidence="3">Phage major tail protein</fullName>
    </recommendedName>
</protein>
<name>A0ABS6WIQ3_9BIFI</name>
<dbReference type="Pfam" id="PF25681">
    <property type="entry name" value="Phage_TTP_17"/>
    <property type="match status" value="1"/>
</dbReference>
<reference evidence="1 2" key="1">
    <citation type="submission" date="2021-05" db="EMBL/GenBank/DDBJ databases">
        <title>Phylogenetic classification of ten novel species belonging to the genus Bifidobacterium comprising B. colchicus sp. nov., B. abeli sp. nov., B. bicoloris sp. nov., B. guerezis sp. nov., B. rosaliae sp. nov., B. santillanensis sp. nov., B. argentati sp. nov., B. amazzoni sp. nov., B. pluviali sp. nov., and B. pinnaculum sp. nov.</title>
        <authorList>
            <person name="Lugli G.A."/>
            <person name="Ruiz Garcia L."/>
            <person name="Margolles A."/>
            <person name="Ventura M."/>
        </authorList>
    </citation>
    <scope>NUCLEOTIDE SEQUENCE [LARGE SCALE GENOMIC DNA]</scope>
    <source>
        <strain evidence="1 2">82T10</strain>
    </source>
</reference>
<dbReference type="Proteomes" id="UP000700815">
    <property type="component" value="Unassembled WGS sequence"/>
</dbReference>
<keyword evidence="2" id="KW-1185">Reference proteome</keyword>
<accession>A0ABS6WIQ3</accession>